<dbReference type="AlphaFoldDB" id="Q2G4M0"/>
<dbReference type="eggNOG" id="COG1028">
    <property type="taxonomic scope" value="Bacteria"/>
</dbReference>
<dbReference type="SUPFAM" id="SSF51735">
    <property type="entry name" value="NAD(P)-binding Rossmann-fold domains"/>
    <property type="match status" value="1"/>
</dbReference>
<dbReference type="Pfam" id="PF00106">
    <property type="entry name" value="adh_short"/>
    <property type="match status" value="1"/>
</dbReference>
<evidence type="ECO:0000313" key="5">
    <source>
        <dbReference type="Proteomes" id="UP000009134"/>
    </source>
</evidence>
<dbReference type="GO" id="GO:0016491">
    <property type="term" value="F:oxidoreductase activity"/>
    <property type="evidence" value="ECO:0007669"/>
    <property type="project" value="UniProtKB-KW"/>
</dbReference>
<dbReference type="FunFam" id="3.40.50.720:FF:000594">
    <property type="entry name" value="Short-chain oxidoreductase"/>
    <property type="match status" value="1"/>
</dbReference>
<dbReference type="Gene3D" id="3.40.50.720">
    <property type="entry name" value="NAD(P)-binding Rossmann-like Domain"/>
    <property type="match status" value="1"/>
</dbReference>
<evidence type="ECO:0000256" key="1">
    <source>
        <dbReference type="ARBA" id="ARBA00006484"/>
    </source>
</evidence>
<dbReference type="Proteomes" id="UP000009134">
    <property type="component" value="Chromosome"/>
</dbReference>
<dbReference type="PRINTS" id="PR00081">
    <property type="entry name" value="GDHRDH"/>
</dbReference>
<organism evidence="4 5">
    <name type="scientific">Novosphingobium aromaticivorans (strain ATCC 700278 / DSM 12444 / CCUG 56034 / CIP 105152 / NBRC 16084 / F199)</name>
    <dbReference type="NCBI Taxonomy" id="279238"/>
    <lineage>
        <taxon>Bacteria</taxon>
        <taxon>Pseudomonadati</taxon>
        <taxon>Pseudomonadota</taxon>
        <taxon>Alphaproteobacteria</taxon>
        <taxon>Sphingomonadales</taxon>
        <taxon>Sphingomonadaceae</taxon>
        <taxon>Novosphingobium</taxon>
    </lineage>
</organism>
<dbReference type="PANTHER" id="PTHR24320">
    <property type="entry name" value="RETINOL DEHYDROGENASE"/>
    <property type="match status" value="1"/>
</dbReference>
<evidence type="ECO:0000256" key="3">
    <source>
        <dbReference type="ARBA" id="ARBA00071493"/>
    </source>
</evidence>
<reference evidence="5" key="1">
    <citation type="submission" date="2006-01" db="EMBL/GenBank/DDBJ databases">
        <title>Complete sequence of Novosphingobium aromaticivorans DSM 12444.</title>
        <authorList>
            <consortium name="US DOE Joint Genome Institute"/>
            <person name="Copeland A."/>
            <person name="Lucas S."/>
            <person name="Lapidus A."/>
            <person name="Barry K."/>
            <person name="Detter J.C."/>
            <person name="Glavina T."/>
            <person name="Hammon N."/>
            <person name="Israni S."/>
            <person name="Pitluck S."/>
            <person name="Chain P."/>
            <person name="Malfatti S."/>
            <person name="Shin M."/>
            <person name="Vergez L."/>
            <person name="Schmutz J."/>
            <person name="Larimer F."/>
            <person name="Land M."/>
            <person name="Kyrpides N."/>
            <person name="Ivanova N."/>
            <person name="Fredrickson J."/>
            <person name="Balkwill D."/>
            <person name="Romine M.F."/>
            <person name="Richardson P."/>
        </authorList>
    </citation>
    <scope>NUCLEOTIDE SEQUENCE [LARGE SCALE GENOMIC DNA]</scope>
    <source>
        <strain evidence="5">ATCC 700278 / DSM 12444 / CCUG 56034 / CIP 105152 / NBRC 16084 / F199</strain>
    </source>
</reference>
<evidence type="ECO:0000313" key="4">
    <source>
        <dbReference type="EMBL" id="ABD27203.1"/>
    </source>
</evidence>
<protein>
    <recommendedName>
        <fullName evidence="3">Probable oxidoreductase</fullName>
    </recommendedName>
</protein>
<evidence type="ECO:0000256" key="2">
    <source>
        <dbReference type="ARBA" id="ARBA00023002"/>
    </source>
</evidence>
<dbReference type="KEGG" id="nar:Saro_2767"/>
<keyword evidence="2" id="KW-0560">Oxidoreductase</keyword>
<keyword evidence="5" id="KW-1185">Reference proteome</keyword>
<name>Q2G4M0_NOVAD</name>
<comment type="similarity">
    <text evidence="1">Belongs to the short-chain dehydrogenases/reductases (SDR) family.</text>
</comment>
<dbReference type="RefSeq" id="WP_011446407.1">
    <property type="nucleotide sequence ID" value="NC_007794.1"/>
</dbReference>
<sequence length="327" mass="34988">MTKTFGRQSTTDDVLAGLDLTGKTILVTGVSAGLGVETTRALVSRGAKVVGTARDLAKARKALVHAGVDRASIELVELDLADLASVRRASDKLRLEGQPFDLVIANAGVMAPPFGLTADGFETQFGTNHLGHFAFVNRIAGLMRPGSRLVLLASSGHRFANVDLADPNFESSAYDPFVAYGRSKTANILFAVEFDRRYRSLGLRATAVHPGGIRTELDRHMGDGQLQSLVDQINADMAKEGKPPLEWKSPPQGAATTLWAGLVADADDVGGRYCEDCQVSPVVRDESIGFASPGVRPYALDAEMAKALWAKSEEWVSETFDLRSAAD</sequence>
<proteinExistence type="inferred from homology"/>
<dbReference type="InterPro" id="IPR036291">
    <property type="entry name" value="NAD(P)-bd_dom_sf"/>
</dbReference>
<dbReference type="EMBL" id="CP000248">
    <property type="protein sequence ID" value="ABD27203.1"/>
    <property type="molecule type" value="Genomic_DNA"/>
</dbReference>
<dbReference type="PANTHER" id="PTHR24320:SF272">
    <property type="entry name" value="NAD(P)-BINDING ROSSMANN-FOLD SUPERFAMILY PROTEIN"/>
    <property type="match status" value="1"/>
</dbReference>
<accession>Q2G4M0</accession>
<dbReference type="HOGENOM" id="CLU_010194_44_0_5"/>
<gene>
    <name evidence="4" type="ordered locus">Saro_2767</name>
</gene>
<dbReference type="InterPro" id="IPR002347">
    <property type="entry name" value="SDR_fam"/>
</dbReference>
<dbReference type="STRING" id="279238.Saro_2767"/>